<dbReference type="PANTHER" id="PTHR30204:SF97">
    <property type="entry name" value="MERR FAMILY REGULATORY PROTEIN"/>
    <property type="match status" value="1"/>
</dbReference>
<organism evidence="3 4">
    <name type="scientific">Kingella bonacorsii</name>
    <dbReference type="NCBI Taxonomy" id="2796361"/>
    <lineage>
        <taxon>Bacteria</taxon>
        <taxon>Pseudomonadati</taxon>
        <taxon>Pseudomonadota</taxon>
        <taxon>Betaproteobacteria</taxon>
        <taxon>Neisseriales</taxon>
        <taxon>Neisseriaceae</taxon>
        <taxon>Kingella</taxon>
    </lineage>
</organism>
<accession>A0ABS1BQF5</accession>
<dbReference type="SMART" id="SM00422">
    <property type="entry name" value="HTH_MERR"/>
    <property type="match status" value="1"/>
</dbReference>
<reference evidence="3 4" key="1">
    <citation type="journal article" date="2021" name="Pathogens">
        <title>Isolation and Characterization of Kingella bonacorsii sp. nov., A Novel Kingella Species Detected in a Stable Periodontitis Subject.</title>
        <authorList>
            <person name="Antezack A."/>
            <person name="Boxberger M."/>
            <person name="Rolland C."/>
            <person name="Monnet-Corti V."/>
            <person name="La Scola B."/>
        </authorList>
    </citation>
    <scope>NUCLEOTIDE SEQUENCE [LARGE SCALE GENOMIC DNA]</scope>
    <source>
        <strain evidence="3 4">Marseille-Q4569</strain>
    </source>
</reference>
<dbReference type="EMBL" id="JAEHNZ010000001">
    <property type="protein sequence ID" value="MBK0395510.1"/>
    <property type="molecule type" value="Genomic_DNA"/>
</dbReference>
<dbReference type="InterPro" id="IPR009061">
    <property type="entry name" value="DNA-bd_dom_put_sf"/>
</dbReference>
<feature type="domain" description="HTH merR-type" evidence="2">
    <location>
        <begin position="1"/>
        <end position="68"/>
    </location>
</feature>
<dbReference type="InterPro" id="IPR047057">
    <property type="entry name" value="MerR_fam"/>
</dbReference>
<protein>
    <submittedName>
        <fullName evidence="3">MerR family DNA-binding transcriptional regulator</fullName>
    </submittedName>
</protein>
<name>A0ABS1BQF5_9NEIS</name>
<dbReference type="Pfam" id="PF00376">
    <property type="entry name" value="MerR"/>
    <property type="match status" value="1"/>
</dbReference>
<dbReference type="PANTHER" id="PTHR30204">
    <property type="entry name" value="REDOX-CYCLING DRUG-SENSING TRANSCRIPTIONAL ACTIVATOR SOXR"/>
    <property type="match status" value="1"/>
</dbReference>
<keyword evidence="4" id="KW-1185">Reference proteome</keyword>
<sequence>MKIGEFSRQCGVSVRMLRFYETAGLLMPRRTAQGWREYDAADAVFIGKAAQLNRAGVPLKDLALMRDCLRDEPQQFCAELRARLASTQEDLVGEIARLQQSARLLADLLAARDKAA</sequence>
<gene>
    <name evidence="3" type="ORF">JDW22_02625</name>
</gene>
<dbReference type="RefSeq" id="WP_200521580.1">
    <property type="nucleotide sequence ID" value="NZ_JAEHNZ010000001.1"/>
</dbReference>
<dbReference type="Proteomes" id="UP000614058">
    <property type="component" value="Unassembled WGS sequence"/>
</dbReference>
<dbReference type="PROSITE" id="PS00552">
    <property type="entry name" value="HTH_MERR_1"/>
    <property type="match status" value="1"/>
</dbReference>
<dbReference type="InterPro" id="IPR000551">
    <property type="entry name" value="MerR-type_HTH_dom"/>
</dbReference>
<dbReference type="PRINTS" id="PR00040">
    <property type="entry name" value="HTHMERR"/>
</dbReference>
<keyword evidence="1 3" id="KW-0238">DNA-binding</keyword>
<comment type="caution">
    <text evidence="3">The sequence shown here is derived from an EMBL/GenBank/DDBJ whole genome shotgun (WGS) entry which is preliminary data.</text>
</comment>
<evidence type="ECO:0000313" key="3">
    <source>
        <dbReference type="EMBL" id="MBK0395510.1"/>
    </source>
</evidence>
<dbReference type="PROSITE" id="PS50937">
    <property type="entry name" value="HTH_MERR_2"/>
    <property type="match status" value="1"/>
</dbReference>
<proteinExistence type="predicted"/>
<evidence type="ECO:0000256" key="1">
    <source>
        <dbReference type="ARBA" id="ARBA00023125"/>
    </source>
</evidence>
<evidence type="ECO:0000313" key="4">
    <source>
        <dbReference type="Proteomes" id="UP000614058"/>
    </source>
</evidence>
<evidence type="ECO:0000259" key="2">
    <source>
        <dbReference type="PROSITE" id="PS50937"/>
    </source>
</evidence>
<dbReference type="SUPFAM" id="SSF46955">
    <property type="entry name" value="Putative DNA-binding domain"/>
    <property type="match status" value="1"/>
</dbReference>
<dbReference type="GO" id="GO:0003677">
    <property type="term" value="F:DNA binding"/>
    <property type="evidence" value="ECO:0007669"/>
    <property type="project" value="UniProtKB-KW"/>
</dbReference>
<dbReference type="Gene3D" id="1.10.1660.10">
    <property type="match status" value="1"/>
</dbReference>